<accession>A0A8C4ZPX9</accession>
<dbReference type="InterPro" id="IPR002172">
    <property type="entry name" value="LDrepeatLR_classA_rpt"/>
</dbReference>
<gene>
    <name evidence="23" type="primary">C8A</name>
</gene>
<evidence type="ECO:0000256" key="14">
    <source>
        <dbReference type="ARBA" id="ARBA00022875"/>
    </source>
</evidence>
<dbReference type="PANTHER" id="PTHR45742">
    <property type="entry name" value="COMPLEMENT COMPONENT C6"/>
    <property type="match status" value="1"/>
</dbReference>
<evidence type="ECO:0000256" key="11">
    <source>
        <dbReference type="ARBA" id="ARBA00022737"/>
    </source>
</evidence>
<dbReference type="GO" id="GO:0031640">
    <property type="term" value="P:killing of cells of another organism"/>
    <property type="evidence" value="ECO:0007669"/>
    <property type="project" value="UniProtKB-KW"/>
</dbReference>
<evidence type="ECO:0000256" key="21">
    <source>
        <dbReference type="SAM" id="SignalP"/>
    </source>
</evidence>
<dbReference type="Pfam" id="PF21195">
    <property type="entry name" value="EGF_C8A_B_C6"/>
    <property type="match status" value="1"/>
</dbReference>
<keyword evidence="11" id="KW-0677">Repeat</keyword>
<dbReference type="Gene3D" id="2.20.100.10">
    <property type="entry name" value="Thrombospondin type-1 (TSP1) repeat"/>
    <property type="match status" value="2"/>
</dbReference>
<dbReference type="PROSITE" id="PS50068">
    <property type="entry name" value="LDLRA_2"/>
    <property type="match status" value="1"/>
</dbReference>
<evidence type="ECO:0000256" key="10">
    <source>
        <dbReference type="ARBA" id="ARBA00022729"/>
    </source>
</evidence>
<dbReference type="PROSITE" id="PS50092">
    <property type="entry name" value="TSP1"/>
    <property type="match status" value="2"/>
</dbReference>
<evidence type="ECO:0000256" key="9">
    <source>
        <dbReference type="ARBA" id="ARBA00022692"/>
    </source>
</evidence>
<dbReference type="InterPro" id="IPR000884">
    <property type="entry name" value="TSP1_rpt"/>
</dbReference>
<dbReference type="CDD" id="cd00112">
    <property type="entry name" value="LDLa"/>
    <property type="match status" value="1"/>
</dbReference>
<sequence>MDLYIQLLLGVCSLFISFISCAPGNGSQEFRRLVRSVDRPSPIDCSLGRWSPWSPCSACAGETWRFRILDKASQFGGAPCHAAGQLWDRRACPPQTLPCMVADVCGESFTCDETDRCISQDLLCNGENDCGDGSDEDTCEVVTLRQGKCPTLWDIPGAERATRGYNILTGEFMLPVLDHQYFGGRCEYVYNGEWRKFTYDAMCENLSYNDELKNFRKPYNYHTYRFMAKARAEGSSEYYSNAVSLLNARKTHQSSNFGFTVGVCYVKAGLQMSDESEFLSNVTKHKSENLGFVRIWSQVETAQFKMRSNGLMLDEEMHRSLKDLPEEYDVTTYFLFLNNYGTHYVTEGTLGGTMEYIVVVNKTAIGHSSIEGKKLASRFGGSFGVDIPVAEGVSVGLKIGGEVGSASANPRQVKGAASSEINDIIARVKGGVPETKADLLKINDPEIFRKWGASLQYSPALIEYETMPIYELVRLSTAAHYLGKKVVHLRRAWDEYQLHFSACRCAPCRHNGVPALQGTSCSCICREGYRGVACEVTERADRRTDGQWSCWGVWSGCQAGRKTRTRSCDNPAPDGGGANCLGSASQSQRC</sequence>
<proteinExistence type="inferred from homology"/>
<dbReference type="Gene3D" id="4.10.400.10">
    <property type="entry name" value="Low-density Lipoprotein Receptor"/>
    <property type="match status" value="1"/>
</dbReference>
<keyword evidence="7" id="KW-1052">Target cell membrane</keyword>
<keyword evidence="6" id="KW-0245">EGF-like domain</keyword>
<keyword evidence="12" id="KW-0204">Cytolysis</keyword>
<dbReference type="GO" id="GO:0044218">
    <property type="term" value="C:other organism cell membrane"/>
    <property type="evidence" value="ECO:0007669"/>
    <property type="project" value="UniProtKB-KW"/>
</dbReference>
<evidence type="ECO:0000256" key="17">
    <source>
        <dbReference type="ARBA" id="ARBA00023157"/>
    </source>
</evidence>
<evidence type="ECO:0000256" key="4">
    <source>
        <dbReference type="ARBA" id="ARBA00022452"/>
    </source>
</evidence>
<dbReference type="SUPFAM" id="SSF57424">
    <property type="entry name" value="LDL receptor-like module"/>
    <property type="match status" value="1"/>
</dbReference>
<keyword evidence="24" id="KW-1185">Reference proteome</keyword>
<dbReference type="Pfam" id="PF01823">
    <property type="entry name" value="MACPF"/>
    <property type="match status" value="1"/>
</dbReference>
<evidence type="ECO:0000256" key="5">
    <source>
        <dbReference type="ARBA" id="ARBA00022525"/>
    </source>
</evidence>
<dbReference type="SUPFAM" id="SSF82895">
    <property type="entry name" value="TSP-1 type 1 repeat"/>
    <property type="match status" value="2"/>
</dbReference>
<dbReference type="PROSITE" id="PS51412">
    <property type="entry name" value="MACPF_2"/>
    <property type="match status" value="1"/>
</dbReference>
<evidence type="ECO:0000313" key="23">
    <source>
        <dbReference type="Ensembl" id="ENSGMOP00000018479.2"/>
    </source>
</evidence>
<dbReference type="InterPro" id="IPR048831">
    <property type="entry name" value="C8A_B_C6_EGF-like"/>
</dbReference>
<organism evidence="23 24">
    <name type="scientific">Gadus morhua</name>
    <name type="common">Atlantic cod</name>
    <dbReference type="NCBI Taxonomy" id="8049"/>
    <lineage>
        <taxon>Eukaryota</taxon>
        <taxon>Metazoa</taxon>
        <taxon>Chordata</taxon>
        <taxon>Craniata</taxon>
        <taxon>Vertebrata</taxon>
        <taxon>Euteleostomi</taxon>
        <taxon>Actinopterygii</taxon>
        <taxon>Neopterygii</taxon>
        <taxon>Teleostei</taxon>
        <taxon>Neoteleostei</taxon>
        <taxon>Acanthomorphata</taxon>
        <taxon>Zeiogadaria</taxon>
        <taxon>Gadariae</taxon>
        <taxon>Gadiformes</taxon>
        <taxon>Gadoidei</taxon>
        <taxon>Gadidae</taxon>
        <taxon>Gadus</taxon>
    </lineage>
</organism>
<keyword evidence="16" id="KW-0472">Membrane</keyword>
<evidence type="ECO:0000256" key="18">
    <source>
        <dbReference type="ARBA" id="ARBA00023180"/>
    </source>
</evidence>
<evidence type="ECO:0000313" key="24">
    <source>
        <dbReference type="Proteomes" id="UP000694546"/>
    </source>
</evidence>
<dbReference type="Pfam" id="PF00057">
    <property type="entry name" value="Ldl_recept_a"/>
    <property type="match status" value="1"/>
</dbReference>
<feature type="disulfide bond" evidence="20">
    <location>
        <begin position="124"/>
        <end position="139"/>
    </location>
</feature>
<reference evidence="23" key="2">
    <citation type="submission" date="2025-09" db="UniProtKB">
        <authorList>
            <consortium name="Ensembl"/>
        </authorList>
    </citation>
    <scope>IDENTIFICATION</scope>
</reference>
<keyword evidence="13" id="KW-0391">Immunity</keyword>
<dbReference type="SMART" id="SM00209">
    <property type="entry name" value="TSP1"/>
    <property type="match status" value="1"/>
</dbReference>
<dbReference type="InterPro" id="IPR036055">
    <property type="entry name" value="LDL_receptor-like_sf"/>
</dbReference>
<comment type="caution">
    <text evidence="20">Lacks conserved residue(s) required for the propagation of feature annotation.</text>
</comment>
<dbReference type="PRINTS" id="PR01705">
    <property type="entry name" value="TSP1REPEAT"/>
</dbReference>
<keyword evidence="5" id="KW-0964">Secreted</keyword>
<dbReference type="GeneID" id="115548505"/>
<feature type="domain" description="MACPF" evidence="22">
    <location>
        <begin position="145"/>
        <end position="504"/>
    </location>
</feature>
<keyword evidence="8" id="KW-0399">Innate immunity</keyword>
<evidence type="ECO:0000256" key="1">
    <source>
        <dbReference type="ARBA" id="ARBA00004276"/>
    </source>
</evidence>
<keyword evidence="9" id="KW-0812">Transmembrane</keyword>
<name>A0A8C4ZPX9_GADMO</name>
<dbReference type="Proteomes" id="UP000694546">
    <property type="component" value="Chromosome 8"/>
</dbReference>
<dbReference type="PROSITE" id="PS01209">
    <property type="entry name" value="LDLRA_1"/>
    <property type="match status" value="1"/>
</dbReference>
<evidence type="ECO:0000256" key="12">
    <source>
        <dbReference type="ARBA" id="ARBA00022852"/>
    </source>
</evidence>
<dbReference type="PROSITE" id="PS00279">
    <property type="entry name" value="MACPF_1"/>
    <property type="match status" value="1"/>
</dbReference>
<dbReference type="GO" id="GO:0005579">
    <property type="term" value="C:membrane attack complex"/>
    <property type="evidence" value="ECO:0007669"/>
    <property type="project" value="UniProtKB-KW"/>
</dbReference>
<dbReference type="SMART" id="SM00457">
    <property type="entry name" value="MACPF"/>
    <property type="match status" value="1"/>
</dbReference>
<feature type="signal peptide" evidence="21">
    <location>
        <begin position="1"/>
        <end position="21"/>
    </location>
</feature>
<dbReference type="InterPro" id="IPR023415">
    <property type="entry name" value="LDLR_class-A_CS"/>
</dbReference>
<evidence type="ECO:0000256" key="13">
    <source>
        <dbReference type="ARBA" id="ARBA00022859"/>
    </source>
</evidence>
<evidence type="ECO:0000256" key="8">
    <source>
        <dbReference type="ARBA" id="ARBA00022588"/>
    </source>
</evidence>
<dbReference type="GO" id="GO:0045087">
    <property type="term" value="P:innate immune response"/>
    <property type="evidence" value="ECO:0007669"/>
    <property type="project" value="UniProtKB-KW"/>
</dbReference>
<keyword evidence="14" id="KW-0180">Complement pathway</keyword>
<dbReference type="GO" id="GO:0006958">
    <property type="term" value="P:complement activation, classical pathway"/>
    <property type="evidence" value="ECO:0007669"/>
    <property type="project" value="UniProtKB-KW"/>
</dbReference>
<feature type="chain" id="PRO_5046411693" evidence="21">
    <location>
        <begin position="22"/>
        <end position="590"/>
    </location>
</feature>
<keyword evidence="10 21" id="KW-0732">Signal</keyword>
<evidence type="ECO:0000256" key="19">
    <source>
        <dbReference type="ARBA" id="ARBA00023298"/>
    </source>
</evidence>
<evidence type="ECO:0000256" key="20">
    <source>
        <dbReference type="PROSITE-ProRule" id="PRU00124"/>
    </source>
</evidence>
<dbReference type="AlphaFoldDB" id="A0A8C4ZPX9"/>
<evidence type="ECO:0000256" key="3">
    <source>
        <dbReference type="ARBA" id="ARBA00009214"/>
    </source>
</evidence>
<comment type="subcellular location">
    <subcellularLocation>
        <location evidence="2">Secreted</location>
    </subcellularLocation>
    <subcellularLocation>
        <location evidence="1">Target cell membrane</location>
        <topology evidence="1">Multi-pass membrane protein</topology>
    </subcellularLocation>
</comment>
<evidence type="ECO:0000256" key="2">
    <source>
        <dbReference type="ARBA" id="ARBA00004613"/>
    </source>
</evidence>
<feature type="disulfide bond" evidence="20">
    <location>
        <begin position="105"/>
        <end position="117"/>
    </location>
</feature>
<dbReference type="InterPro" id="IPR001862">
    <property type="entry name" value="MAC_perforin"/>
</dbReference>
<reference evidence="23" key="1">
    <citation type="submission" date="2025-08" db="UniProtKB">
        <authorList>
            <consortium name="Ensembl"/>
        </authorList>
    </citation>
    <scope>IDENTIFICATION</scope>
</reference>
<evidence type="ECO:0000256" key="6">
    <source>
        <dbReference type="ARBA" id="ARBA00022536"/>
    </source>
</evidence>
<dbReference type="Ensembl" id="ENSGMOT00000018934.2">
    <property type="protein sequence ID" value="ENSGMOP00000018479.2"/>
    <property type="gene ID" value="ENSGMOG00000017195.2"/>
</dbReference>
<keyword evidence="15" id="KW-0473">Membrane attack complex</keyword>
<evidence type="ECO:0000256" key="7">
    <source>
        <dbReference type="ARBA" id="ARBA00022537"/>
    </source>
</evidence>
<comment type="similarity">
    <text evidence="3">Belongs to the complement C6/C7/C8/C9 family.</text>
</comment>
<keyword evidence="4" id="KW-1134">Transmembrane beta strand</keyword>
<dbReference type="OrthoDB" id="6150863at2759"/>
<dbReference type="PANTHER" id="PTHR45742:SF1">
    <property type="entry name" value="COMPLEMENT COMPONENT C8 ALPHA CHAIN"/>
    <property type="match status" value="1"/>
</dbReference>
<evidence type="ECO:0000256" key="16">
    <source>
        <dbReference type="ARBA" id="ARBA00023136"/>
    </source>
</evidence>
<protein>
    <submittedName>
        <fullName evidence="23">Complement C8 alpha chain</fullName>
    </submittedName>
</protein>
<dbReference type="InterPro" id="IPR020863">
    <property type="entry name" value="MACPF_CS"/>
</dbReference>
<dbReference type="SMART" id="SM00192">
    <property type="entry name" value="LDLa"/>
    <property type="match status" value="1"/>
</dbReference>
<evidence type="ECO:0000259" key="22">
    <source>
        <dbReference type="PROSITE" id="PS51412"/>
    </source>
</evidence>
<dbReference type="InterPro" id="IPR036383">
    <property type="entry name" value="TSP1_rpt_sf"/>
</dbReference>
<dbReference type="InterPro" id="IPR020864">
    <property type="entry name" value="MACPF"/>
</dbReference>
<keyword evidence="19" id="KW-1053">Target membrane</keyword>
<dbReference type="GeneTree" id="ENSGT00940000160126"/>
<dbReference type="RefSeq" id="XP_030219068.1">
    <property type="nucleotide sequence ID" value="XM_030363208.1"/>
</dbReference>
<keyword evidence="17 20" id="KW-1015">Disulfide bond</keyword>
<dbReference type="GO" id="GO:0005576">
    <property type="term" value="C:extracellular region"/>
    <property type="evidence" value="ECO:0007669"/>
    <property type="project" value="UniProtKB-SubCell"/>
</dbReference>
<keyword evidence="18" id="KW-0325">Glycoprotein</keyword>
<dbReference type="OMA" id="CQPGVTI"/>
<dbReference type="PRINTS" id="PR00764">
    <property type="entry name" value="COMPLEMENTC9"/>
</dbReference>
<evidence type="ECO:0000256" key="15">
    <source>
        <dbReference type="ARBA" id="ARBA00023058"/>
    </source>
</evidence>